<dbReference type="AlphaFoldDB" id="A0A814EGC2"/>
<dbReference type="Proteomes" id="UP000663852">
    <property type="component" value="Unassembled WGS sequence"/>
</dbReference>
<organism evidence="7 8">
    <name type="scientific">Adineta ricciae</name>
    <name type="common">Rotifer</name>
    <dbReference type="NCBI Taxonomy" id="249248"/>
    <lineage>
        <taxon>Eukaryota</taxon>
        <taxon>Metazoa</taxon>
        <taxon>Spiralia</taxon>
        <taxon>Gnathifera</taxon>
        <taxon>Rotifera</taxon>
        <taxon>Eurotatoria</taxon>
        <taxon>Bdelloidea</taxon>
        <taxon>Adinetida</taxon>
        <taxon>Adinetidae</taxon>
        <taxon>Adineta</taxon>
    </lineage>
</organism>
<dbReference type="Proteomes" id="UP000663828">
    <property type="component" value="Unassembled WGS sequence"/>
</dbReference>
<proteinExistence type="inferred from homology"/>
<evidence type="ECO:0000313" key="8">
    <source>
        <dbReference type="Proteomes" id="UP000663828"/>
    </source>
</evidence>
<dbReference type="EMBL" id="CAJNOJ010000032">
    <property type="protein sequence ID" value="CAF0895634.1"/>
    <property type="molecule type" value="Genomic_DNA"/>
</dbReference>
<evidence type="ECO:0000313" key="6">
    <source>
        <dbReference type="EMBL" id="CAF0895634.1"/>
    </source>
</evidence>
<evidence type="ECO:0000256" key="5">
    <source>
        <dbReference type="ARBA" id="ARBA00032011"/>
    </source>
</evidence>
<dbReference type="GO" id="GO:0006357">
    <property type="term" value="P:regulation of transcription by RNA polymerase II"/>
    <property type="evidence" value="ECO:0007669"/>
    <property type="project" value="InterPro"/>
</dbReference>
<dbReference type="OrthoDB" id="5418434at2759"/>
<dbReference type="GO" id="GO:0016592">
    <property type="term" value="C:mediator complex"/>
    <property type="evidence" value="ECO:0007669"/>
    <property type="project" value="InterPro"/>
</dbReference>
<evidence type="ECO:0000256" key="2">
    <source>
        <dbReference type="ARBA" id="ARBA00008186"/>
    </source>
</evidence>
<keyword evidence="4" id="KW-0539">Nucleus</keyword>
<comment type="subcellular location">
    <subcellularLocation>
        <location evidence="1">Nucleus</location>
    </subcellularLocation>
</comment>
<evidence type="ECO:0000256" key="3">
    <source>
        <dbReference type="ARBA" id="ARBA00019621"/>
    </source>
</evidence>
<dbReference type="EMBL" id="CAJNOR010000630">
    <property type="protein sequence ID" value="CAF0966978.1"/>
    <property type="molecule type" value="Genomic_DNA"/>
</dbReference>
<gene>
    <name evidence="6" type="ORF">EDS130_LOCUS9510</name>
    <name evidence="7" type="ORF">XAT740_LOCUS11461</name>
</gene>
<comment type="caution">
    <text evidence="7">The sequence shown here is derived from an EMBL/GenBank/DDBJ whole genome shotgun (WGS) entry which is preliminary data.</text>
</comment>
<dbReference type="InterPro" id="IPR019404">
    <property type="entry name" value="Mediator_Med11"/>
</dbReference>
<evidence type="ECO:0000313" key="7">
    <source>
        <dbReference type="EMBL" id="CAF0966978.1"/>
    </source>
</evidence>
<comment type="similarity">
    <text evidence="2">Belongs to the Mediator complex subunit 11 family.</text>
</comment>
<reference evidence="7" key="1">
    <citation type="submission" date="2021-02" db="EMBL/GenBank/DDBJ databases">
        <authorList>
            <person name="Nowell W R."/>
        </authorList>
    </citation>
    <scope>NUCLEOTIDE SEQUENCE</scope>
</reference>
<evidence type="ECO:0000256" key="4">
    <source>
        <dbReference type="ARBA" id="ARBA00023242"/>
    </source>
</evidence>
<dbReference type="PANTHER" id="PTHR22890">
    <property type="entry name" value="MEDIATOR OF RNA POLYMERASE II TRANSCRIPTION SUBUNIT 11"/>
    <property type="match status" value="1"/>
</dbReference>
<protein>
    <recommendedName>
        <fullName evidence="3">Mediator of RNA polymerase II transcription subunit 11</fullName>
    </recommendedName>
    <alternativeName>
        <fullName evidence="5">Mediator complex subunit 11</fullName>
    </alternativeName>
</protein>
<sequence>MTDFTNATSQTLEKLRTAEDKLTQMLWNAGNIVQQLSAEQINKEQTDSLVRIFSENAQNVQSLLHESVASLERISSGLPHEDSCYAAWLDYNLASMRTESIRNKLYELKNNPELQRSRQRVKQLEAQLAQL</sequence>
<keyword evidence="8" id="KW-1185">Reference proteome</keyword>
<accession>A0A814EGC2</accession>
<name>A0A814EGC2_ADIRI</name>
<evidence type="ECO:0000256" key="1">
    <source>
        <dbReference type="ARBA" id="ARBA00004123"/>
    </source>
</evidence>
<dbReference type="GO" id="GO:0003712">
    <property type="term" value="F:transcription coregulator activity"/>
    <property type="evidence" value="ECO:0007669"/>
    <property type="project" value="InterPro"/>
</dbReference>